<comment type="caution">
    <text evidence="1">The sequence shown here is derived from an EMBL/GenBank/DDBJ whole genome shotgun (WGS) entry which is preliminary data.</text>
</comment>
<keyword evidence="2" id="KW-1185">Reference proteome</keyword>
<protein>
    <submittedName>
        <fullName evidence="1">Uncharacterized protein</fullName>
    </submittedName>
</protein>
<dbReference type="EMBL" id="CM055102">
    <property type="protein sequence ID" value="KAJ7538199.1"/>
    <property type="molecule type" value="Genomic_DNA"/>
</dbReference>
<evidence type="ECO:0000313" key="1">
    <source>
        <dbReference type="EMBL" id="KAJ7538199.1"/>
    </source>
</evidence>
<evidence type="ECO:0000313" key="2">
    <source>
        <dbReference type="Proteomes" id="UP001162992"/>
    </source>
</evidence>
<proteinExistence type="predicted"/>
<organism evidence="1 2">
    <name type="scientific">Diphasiastrum complanatum</name>
    <name type="common">Issler's clubmoss</name>
    <name type="synonym">Lycopodium complanatum</name>
    <dbReference type="NCBI Taxonomy" id="34168"/>
    <lineage>
        <taxon>Eukaryota</taxon>
        <taxon>Viridiplantae</taxon>
        <taxon>Streptophyta</taxon>
        <taxon>Embryophyta</taxon>
        <taxon>Tracheophyta</taxon>
        <taxon>Lycopodiopsida</taxon>
        <taxon>Lycopodiales</taxon>
        <taxon>Lycopodiaceae</taxon>
        <taxon>Lycopodioideae</taxon>
        <taxon>Diphasiastrum</taxon>
    </lineage>
</organism>
<gene>
    <name evidence="1" type="ORF">O6H91_11G037700</name>
</gene>
<sequence>MLNQGKVRSHYGAPSKSLTHLPPKAPLFASNSAQIDSFTGTHNGLTRSSSHGAGYEKFDNDSEIIPATEPSWLNELLDSPKVSQRRFSHRRSASDTVAFLEAPINLTKIGGIAEEEEFISPSRKPPVRLRGSLDFDRLDEEQIVNMFSHLELFENPSVEAKNLFSQARQAPITRFSRSMIESCTPELRNLSPDFDSSTSASKNYCVQDVFHEDMKVVRGRYMNGRPELEGAGVVKNYDESFKNGDHLQSNLDVEADRELHQTKRLSNRQSAQRSRVRKLQYIAELERRVHVLQTEVSTLSPQVAYLDHQRSLLSADNKALKQRISALINDKQFKDAHIEIMKKERHRLRLLLFQQKSHVLPHLQQASTSKLHPGLLQDEETAPAVTDAFVRLVKASSMAPNIQVGVTKSWASRKTSTVKSGMPSSCTLAGNGKNLEAAILSSDFMVQNP</sequence>
<dbReference type="Proteomes" id="UP001162992">
    <property type="component" value="Chromosome 11"/>
</dbReference>
<name>A0ACC2C800_DIPCM</name>
<accession>A0ACC2C800</accession>
<reference evidence="2" key="1">
    <citation type="journal article" date="2024" name="Proc. Natl. Acad. Sci. U.S.A.">
        <title>Extraordinary preservation of gene collinearity over three hundred million years revealed in homosporous lycophytes.</title>
        <authorList>
            <person name="Li C."/>
            <person name="Wickell D."/>
            <person name="Kuo L.Y."/>
            <person name="Chen X."/>
            <person name="Nie B."/>
            <person name="Liao X."/>
            <person name="Peng D."/>
            <person name="Ji J."/>
            <person name="Jenkins J."/>
            <person name="Williams M."/>
            <person name="Shu S."/>
            <person name="Plott C."/>
            <person name="Barry K."/>
            <person name="Rajasekar S."/>
            <person name="Grimwood J."/>
            <person name="Han X."/>
            <person name="Sun S."/>
            <person name="Hou Z."/>
            <person name="He W."/>
            <person name="Dai G."/>
            <person name="Sun C."/>
            <person name="Schmutz J."/>
            <person name="Leebens-Mack J.H."/>
            <person name="Li F.W."/>
            <person name="Wang L."/>
        </authorList>
    </citation>
    <scope>NUCLEOTIDE SEQUENCE [LARGE SCALE GENOMIC DNA]</scope>
    <source>
        <strain evidence="2">cv. PW_Plant_1</strain>
    </source>
</reference>